<evidence type="ECO:0000259" key="4">
    <source>
        <dbReference type="Pfam" id="PF00248"/>
    </source>
</evidence>
<evidence type="ECO:0000256" key="2">
    <source>
        <dbReference type="PIRSR" id="PIRSR000097-2"/>
    </source>
</evidence>
<protein>
    <submittedName>
        <fullName evidence="5">Aldo/keto reductase</fullName>
    </submittedName>
</protein>
<accession>A0AA43RJ50</accession>
<dbReference type="Proteomes" id="UP001168575">
    <property type="component" value="Unassembled WGS sequence"/>
</dbReference>
<name>A0AA43RJ50_9ACTN</name>
<dbReference type="PIRSF" id="PIRSF000097">
    <property type="entry name" value="AKR"/>
    <property type="match status" value="1"/>
</dbReference>
<feature type="active site" description="Proton donor" evidence="1">
    <location>
        <position position="55"/>
    </location>
</feature>
<dbReference type="PANTHER" id="PTHR43638">
    <property type="entry name" value="OXIDOREDUCTASE, ALDO/KETO REDUCTASE FAMILY PROTEIN"/>
    <property type="match status" value="1"/>
</dbReference>
<evidence type="ECO:0000313" key="5">
    <source>
        <dbReference type="EMBL" id="MDO4842752.1"/>
    </source>
</evidence>
<comment type="caution">
    <text evidence="5">The sequence shown here is derived from an EMBL/GenBank/DDBJ whole genome shotgun (WGS) entry which is preliminary data.</text>
</comment>
<dbReference type="PROSITE" id="PS00063">
    <property type="entry name" value="ALDOKETO_REDUCTASE_3"/>
    <property type="match status" value="1"/>
</dbReference>
<reference evidence="5" key="1">
    <citation type="submission" date="2023-07" db="EMBL/GenBank/DDBJ databases">
        <title>Between Cages and Wild: Unraveling the Impact of Captivity on Animal Microbiomes and Antimicrobial Resistance.</title>
        <authorList>
            <person name="Schmartz G.P."/>
            <person name="Rehner J."/>
            <person name="Schuff M.J."/>
            <person name="Becker S.L."/>
            <person name="Kravczyk M."/>
            <person name="Gurevich A."/>
            <person name="Francke R."/>
            <person name="Mueller R."/>
            <person name="Keller V."/>
            <person name="Keller A."/>
        </authorList>
    </citation>
    <scope>NUCLEOTIDE SEQUENCE</scope>
    <source>
        <strain evidence="5">S12M_St_49</strain>
    </source>
</reference>
<evidence type="ECO:0000256" key="1">
    <source>
        <dbReference type="PIRSR" id="PIRSR000097-1"/>
    </source>
</evidence>
<dbReference type="Gene3D" id="3.20.20.100">
    <property type="entry name" value="NADP-dependent oxidoreductase domain"/>
    <property type="match status" value="1"/>
</dbReference>
<feature type="site" description="Lowers pKa of active site Tyr" evidence="3">
    <location>
        <position position="80"/>
    </location>
</feature>
<dbReference type="InterPro" id="IPR020471">
    <property type="entry name" value="AKR"/>
</dbReference>
<dbReference type="SUPFAM" id="SSF51430">
    <property type="entry name" value="NAD(P)-linked oxidoreductase"/>
    <property type="match status" value="1"/>
</dbReference>
<feature type="domain" description="NADP-dependent oxidoreductase" evidence="4">
    <location>
        <begin position="17"/>
        <end position="264"/>
    </location>
</feature>
<dbReference type="InterPro" id="IPR023210">
    <property type="entry name" value="NADP_OxRdtase_dom"/>
</dbReference>
<organism evidence="5 6">
    <name type="scientific">Phoenicibacter congonensis</name>
    <dbReference type="NCBI Taxonomy" id="1944646"/>
    <lineage>
        <taxon>Bacteria</taxon>
        <taxon>Bacillati</taxon>
        <taxon>Actinomycetota</taxon>
        <taxon>Coriobacteriia</taxon>
        <taxon>Eggerthellales</taxon>
        <taxon>Eggerthellaceae</taxon>
        <taxon>Phoenicibacter</taxon>
    </lineage>
</organism>
<dbReference type="EMBL" id="JAUMVS010000292">
    <property type="protein sequence ID" value="MDO4842752.1"/>
    <property type="molecule type" value="Genomic_DNA"/>
</dbReference>
<dbReference type="PANTHER" id="PTHR43638:SF3">
    <property type="entry name" value="ALDEHYDE REDUCTASE"/>
    <property type="match status" value="1"/>
</dbReference>
<keyword evidence="6" id="KW-1185">Reference proteome</keyword>
<feature type="binding site" evidence="2">
    <location>
        <position position="113"/>
    </location>
    <ligand>
        <name>substrate</name>
    </ligand>
</feature>
<dbReference type="AlphaFoldDB" id="A0AA43RJ50"/>
<dbReference type="InterPro" id="IPR018170">
    <property type="entry name" value="Aldo/ket_reductase_CS"/>
</dbReference>
<sequence>MPTHTITLRNGIEMPTLGQGTWFMGESFFEKKNEIAALQHGIDIGLTLIDTAEMYGNGGAEKVVGEAIAGRRDKIFLVSKVLPNHASLRGTVRAFEDSLKRLKTDYLDMYLLHWRGGYSLEETFEALEKLRQEGKIRSWGVSNFDTDDMQEAEEYDPDGNCCINQVLYNLGSRGIEWALIPWQKKRNIPVMAYSPLYQTRLLRSSGLVRIAQELSITPAQLALSWLLHQGTVPIPKSSNAQRIEENRKAWDIELSQEVLRELDRVFPPPTHKMPLDIL</sequence>
<dbReference type="PRINTS" id="PR00069">
    <property type="entry name" value="ALDKETRDTASE"/>
</dbReference>
<dbReference type="Pfam" id="PF00248">
    <property type="entry name" value="Aldo_ket_red"/>
    <property type="match status" value="1"/>
</dbReference>
<evidence type="ECO:0000313" key="6">
    <source>
        <dbReference type="Proteomes" id="UP001168575"/>
    </source>
</evidence>
<dbReference type="InterPro" id="IPR036812">
    <property type="entry name" value="NAD(P)_OxRdtase_dom_sf"/>
</dbReference>
<dbReference type="CDD" id="cd19138">
    <property type="entry name" value="AKR_YeaE"/>
    <property type="match status" value="1"/>
</dbReference>
<evidence type="ECO:0000256" key="3">
    <source>
        <dbReference type="PIRSR" id="PIRSR000097-3"/>
    </source>
</evidence>
<dbReference type="GO" id="GO:0016491">
    <property type="term" value="F:oxidoreductase activity"/>
    <property type="evidence" value="ECO:0007669"/>
    <property type="project" value="InterPro"/>
</dbReference>
<gene>
    <name evidence="5" type="ORF">Q3982_08775</name>
</gene>
<proteinExistence type="predicted"/>